<dbReference type="Proteomes" id="UP000030758">
    <property type="component" value="Unassembled WGS sequence"/>
</dbReference>
<proteinExistence type="predicted"/>
<dbReference type="EMBL" id="KL367500">
    <property type="protein sequence ID" value="KFD68896.1"/>
    <property type="molecule type" value="Genomic_DNA"/>
</dbReference>
<dbReference type="AlphaFoldDB" id="A0A085LJQ6"/>
<evidence type="ECO:0000313" key="2">
    <source>
        <dbReference type="EMBL" id="KFD68896.1"/>
    </source>
</evidence>
<reference evidence="1 3" key="1">
    <citation type="journal article" date="2014" name="Nat. Genet.">
        <title>Genome and transcriptome of the porcine whipworm Trichuris suis.</title>
        <authorList>
            <person name="Jex A.R."/>
            <person name="Nejsum P."/>
            <person name="Schwarz E.M."/>
            <person name="Hu L."/>
            <person name="Young N.D."/>
            <person name="Hall R.S."/>
            <person name="Korhonen P.K."/>
            <person name="Liao S."/>
            <person name="Thamsborg S."/>
            <person name="Xia J."/>
            <person name="Xu P."/>
            <person name="Wang S."/>
            <person name="Scheerlinck J.P."/>
            <person name="Hofmann A."/>
            <person name="Sternberg P.W."/>
            <person name="Wang J."/>
            <person name="Gasser R.B."/>
        </authorList>
    </citation>
    <scope>NUCLEOTIDE SEQUENCE [LARGE SCALE GENOMIC DNA]</scope>
    <source>
        <strain evidence="2">DCEP-RM93F</strain>
        <strain evidence="1">DCEP-RM93M</strain>
    </source>
</reference>
<evidence type="ECO:0000313" key="1">
    <source>
        <dbReference type="EMBL" id="KFD45202.1"/>
    </source>
</evidence>
<dbReference type="Proteomes" id="UP000030764">
    <property type="component" value="Unassembled WGS sequence"/>
</dbReference>
<evidence type="ECO:0000313" key="3">
    <source>
        <dbReference type="Proteomes" id="UP000030764"/>
    </source>
</evidence>
<dbReference type="EMBL" id="KL363649">
    <property type="protein sequence ID" value="KFD45202.1"/>
    <property type="molecule type" value="Genomic_DNA"/>
</dbReference>
<organism evidence="1 3">
    <name type="scientific">Trichuris suis</name>
    <name type="common">pig whipworm</name>
    <dbReference type="NCBI Taxonomy" id="68888"/>
    <lineage>
        <taxon>Eukaryota</taxon>
        <taxon>Metazoa</taxon>
        <taxon>Ecdysozoa</taxon>
        <taxon>Nematoda</taxon>
        <taxon>Enoplea</taxon>
        <taxon>Dorylaimia</taxon>
        <taxon>Trichinellida</taxon>
        <taxon>Trichuridae</taxon>
        <taxon>Trichuris</taxon>
    </lineage>
</organism>
<protein>
    <submittedName>
        <fullName evidence="1">Uncharacterized protein</fullName>
    </submittedName>
</protein>
<keyword evidence="3" id="KW-1185">Reference proteome</keyword>
<sequence length="88" mass="10280">MNTLKKYESLSLHRLEDKLKIFAKDVRVGAWILTWRYSQPAAYFTSTTNVVSITWHKAFILQAMMQTLDMKVPFAYPIHDMVANEQLS</sequence>
<accession>A0A085LJQ6</accession>
<gene>
    <name evidence="1" type="ORF">M513_13921</name>
    <name evidence="2" type="ORF">M514_13921</name>
</gene>
<name>A0A085LJQ6_9BILA</name>